<gene>
    <name evidence="2" type="ORF">PLOB_00039686</name>
</gene>
<dbReference type="PANTHER" id="PTHR37437:SF1">
    <property type="entry name" value="LIPOCALIN-RELATED PROTEIN"/>
    <property type="match status" value="1"/>
</dbReference>
<dbReference type="SUPFAM" id="SSF50814">
    <property type="entry name" value="Lipocalins"/>
    <property type="match status" value="2"/>
</dbReference>
<keyword evidence="3" id="KW-1185">Reference proteome</keyword>
<accession>A0ABN8N1L6</accession>
<dbReference type="Pfam" id="PF08212">
    <property type="entry name" value="Lipocalin_2"/>
    <property type="match status" value="1"/>
</dbReference>
<evidence type="ECO:0000259" key="1">
    <source>
        <dbReference type="Pfam" id="PF08212"/>
    </source>
</evidence>
<evidence type="ECO:0000313" key="3">
    <source>
        <dbReference type="Proteomes" id="UP001159405"/>
    </source>
</evidence>
<organism evidence="2 3">
    <name type="scientific">Porites lobata</name>
    <dbReference type="NCBI Taxonomy" id="104759"/>
    <lineage>
        <taxon>Eukaryota</taxon>
        <taxon>Metazoa</taxon>
        <taxon>Cnidaria</taxon>
        <taxon>Anthozoa</taxon>
        <taxon>Hexacorallia</taxon>
        <taxon>Scleractinia</taxon>
        <taxon>Fungiina</taxon>
        <taxon>Poritidae</taxon>
        <taxon>Porites</taxon>
    </lineage>
</organism>
<dbReference type="PANTHER" id="PTHR37437">
    <property type="entry name" value="LIPOCALIN-RELATED PROTEIN-RELATED"/>
    <property type="match status" value="1"/>
</dbReference>
<name>A0ABN8N1L6_9CNID</name>
<dbReference type="InterPro" id="IPR012674">
    <property type="entry name" value="Calycin"/>
</dbReference>
<feature type="domain" description="Lipocalin/cytosolic fatty-acid binding" evidence="1">
    <location>
        <begin position="232"/>
        <end position="371"/>
    </location>
</feature>
<dbReference type="InterPro" id="IPR000566">
    <property type="entry name" value="Lipocln_cytosolic_FA-bd_dom"/>
</dbReference>
<dbReference type="EMBL" id="CALNXK010000006">
    <property type="protein sequence ID" value="CAH3038177.1"/>
    <property type="molecule type" value="Genomic_DNA"/>
</dbReference>
<feature type="non-terminal residue" evidence="2">
    <location>
        <position position="1"/>
    </location>
</feature>
<comment type="caution">
    <text evidence="2">The sequence shown here is derived from an EMBL/GenBank/DDBJ whole genome shotgun (WGS) entry which is preliminary data.</text>
</comment>
<reference evidence="2 3" key="1">
    <citation type="submission" date="2022-05" db="EMBL/GenBank/DDBJ databases">
        <authorList>
            <consortium name="Genoscope - CEA"/>
            <person name="William W."/>
        </authorList>
    </citation>
    <scope>NUCLEOTIDE SEQUENCE [LARGE SCALE GENOMIC DNA]</scope>
</reference>
<dbReference type="Gene3D" id="2.40.128.20">
    <property type="match status" value="2"/>
</dbReference>
<proteinExistence type="predicted"/>
<evidence type="ECO:0000313" key="2">
    <source>
        <dbReference type="EMBL" id="CAH3038177.1"/>
    </source>
</evidence>
<sequence>YHTRVKKEYKTRVFPSRVNAFPNQAIDRPKLNKESKMNLHSICVVLMIFSFTEANEATPVKELDITKYLGLWYEMYYNQFAANVQGSDIFCTTAQFTDNGNGTVALLFLQRLQNETGPLDEPFPGTAVQVGTGGNFTIKFDSLPNSVPYWVISLGPEKDGLYEYSVATDPFKMGLYVLARDVATFRMKYEHEVLLFVREQGFILPINKPIAIPQNDKCLYPPTVKVTPVAELNITKYLGRWYEMYYNQFAAHVQGTDIFCTTAQFTDNGNGTVALLFLQRLQSETGPLDEPFPGTAVQDGKGGKFTIKFDRLPTSVPYWVISLGPEKDGLYEYSVATDPFKMGLYVLARDVATFKLKYEQEVLLFVRKQGFILPINKPIPIPQNDKCLYPPKTLNHDSSEL</sequence>
<dbReference type="Proteomes" id="UP001159405">
    <property type="component" value="Unassembled WGS sequence"/>
</dbReference>
<protein>
    <recommendedName>
        <fullName evidence="1">Lipocalin/cytosolic fatty-acid binding domain-containing protein</fullName>
    </recommendedName>
</protein>